<evidence type="ECO:0000256" key="4">
    <source>
        <dbReference type="ARBA" id="ARBA00039902"/>
    </source>
</evidence>
<feature type="region of interest" description="Disordered" evidence="5">
    <location>
        <begin position="653"/>
        <end position="672"/>
    </location>
</feature>
<accession>A0AAJ8M7S3</accession>
<sequence length="672" mass="75804">MSTVHVPRRKAQSGKHKRQKLLDKRALKRGDLTAEEHASGLYKLNDKYGRVRELPSKSGGVDPNSSSVRLKSKFVGLSPEYLTKTRNLAFEIVLDRPLAPESAVFPLEILTERDREGKLSCPSRPKFRVGQSKKEVERNEEGVFKKWLSGTNQIMQEYVDGQEEEEQGYPRGPTWFETNLEVWRQLWRVTESSNILLLLLDSRCPLLHCPPSLRSYLQNLKPHKEIILILTKSDLVDPAALEGWKDWVRGWWGLEGVQVVSVQSYDVELLEGGEGRHRPDIPQDSLEELIIALKTAHERLLEVPTWAKDNPEKLKEWKPSVRPSVDWLSLAQEEYPYDIATTHSTSKAHNKSKDAQNKDQEQQFDSNVAGGSTARDPSEEPLTIGLIGQPNVGKSSLLNALLGEQKVKASRTPGKTKHFQTMFWGPKKEIRFVDCPGLVCPSLVGLEIQALAATIPIAQIASLPACITFCAQRLPLEHIFKIPYTTAEGDIDPYAGKRTYRNPQLAEAERAKREKDEQKEKWTAGKIMEGRALDRGYLSAKSGRPDINRAANGIMRLLADGKIKWGFYPPGMNGRGGKGIWLDSEDGEINTYDDEKVEARQDQTSGEEYDEDDLEDSSASEEEENGDEGEEDEEDEEVEEVRKSDRVVKKVGGFFDALAIDDDDDEEEEDEE</sequence>
<proteinExistence type="predicted"/>
<evidence type="ECO:0000256" key="5">
    <source>
        <dbReference type="SAM" id="MobiDB-lite"/>
    </source>
</evidence>
<keyword evidence="1" id="KW-0547">Nucleotide-binding</keyword>
<name>A0AAJ8M7S3_9TREE</name>
<dbReference type="RefSeq" id="XP_065725652.1">
    <property type="nucleotide sequence ID" value="XM_065869580.1"/>
</dbReference>
<feature type="region of interest" description="Disordered" evidence="5">
    <location>
        <begin position="342"/>
        <end position="386"/>
    </location>
</feature>
<dbReference type="InterPro" id="IPR027417">
    <property type="entry name" value="P-loop_NTPase"/>
</dbReference>
<feature type="domain" description="G" evidence="6">
    <location>
        <begin position="383"/>
        <end position="439"/>
    </location>
</feature>
<evidence type="ECO:0000313" key="7">
    <source>
        <dbReference type="EMBL" id="WVW80895.1"/>
    </source>
</evidence>
<dbReference type="Proteomes" id="UP000092730">
    <property type="component" value="Chromosome 1"/>
</dbReference>
<keyword evidence="2" id="KW-0342">GTP-binding</keyword>
<organism evidence="7 8">
    <name type="scientific">Kwoniella bestiolae CBS 10118</name>
    <dbReference type="NCBI Taxonomy" id="1296100"/>
    <lineage>
        <taxon>Eukaryota</taxon>
        <taxon>Fungi</taxon>
        <taxon>Dikarya</taxon>
        <taxon>Basidiomycota</taxon>
        <taxon>Agaricomycotina</taxon>
        <taxon>Tremellomycetes</taxon>
        <taxon>Tremellales</taxon>
        <taxon>Cryptococcaceae</taxon>
        <taxon>Kwoniella</taxon>
    </lineage>
</organism>
<feature type="compositionally biased region" description="Basic residues" evidence="5">
    <location>
        <begin position="1"/>
        <end position="19"/>
    </location>
</feature>
<dbReference type="GeneID" id="30205980"/>
<evidence type="ECO:0000313" key="8">
    <source>
        <dbReference type="Proteomes" id="UP000092730"/>
    </source>
</evidence>
<reference evidence="7" key="2">
    <citation type="submission" date="2024-02" db="EMBL/GenBank/DDBJ databases">
        <title>Comparative genomics of Cryptococcus and Kwoniella reveals pathogenesis evolution and contrasting modes of karyotype evolution via chromosome fusion or intercentromeric recombination.</title>
        <authorList>
            <person name="Coelho M.A."/>
            <person name="David-Palma M."/>
            <person name="Shea T."/>
            <person name="Bowers K."/>
            <person name="McGinley-Smith S."/>
            <person name="Mohammad A.W."/>
            <person name="Gnirke A."/>
            <person name="Yurkov A.M."/>
            <person name="Nowrousian M."/>
            <person name="Sun S."/>
            <person name="Cuomo C.A."/>
            <person name="Heitman J."/>
        </authorList>
    </citation>
    <scope>NUCLEOTIDE SEQUENCE</scope>
    <source>
        <strain evidence="7">CBS 10118</strain>
    </source>
</reference>
<dbReference type="Gene3D" id="3.40.50.300">
    <property type="entry name" value="P-loop containing nucleotide triphosphate hydrolases"/>
    <property type="match status" value="1"/>
</dbReference>
<feature type="region of interest" description="Disordered" evidence="5">
    <location>
        <begin position="1"/>
        <end position="28"/>
    </location>
</feature>
<gene>
    <name evidence="7" type="ORF">I302_102886</name>
</gene>
<dbReference type="KEGG" id="kbi:30205980"/>
<dbReference type="GO" id="GO:0005525">
    <property type="term" value="F:GTP binding"/>
    <property type="evidence" value="ECO:0007669"/>
    <property type="project" value="UniProtKB-KW"/>
</dbReference>
<feature type="compositionally biased region" description="Acidic residues" evidence="5">
    <location>
        <begin position="605"/>
        <end position="639"/>
    </location>
</feature>
<reference evidence="7" key="1">
    <citation type="submission" date="2013-07" db="EMBL/GenBank/DDBJ databases">
        <authorList>
            <consortium name="The Broad Institute Genome Sequencing Platform"/>
            <person name="Cuomo C."/>
            <person name="Litvintseva A."/>
            <person name="Chen Y."/>
            <person name="Heitman J."/>
            <person name="Sun S."/>
            <person name="Springer D."/>
            <person name="Dromer F."/>
            <person name="Young S.K."/>
            <person name="Zeng Q."/>
            <person name="Gargeya S."/>
            <person name="Fitzgerald M."/>
            <person name="Abouelleil A."/>
            <person name="Alvarado L."/>
            <person name="Berlin A.M."/>
            <person name="Chapman S.B."/>
            <person name="Dewar J."/>
            <person name="Goldberg J."/>
            <person name="Griggs A."/>
            <person name="Gujja S."/>
            <person name="Hansen M."/>
            <person name="Howarth C."/>
            <person name="Imamovic A."/>
            <person name="Larimer J."/>
            <person name="McCowan C."/>
            <person name="Murphy C."/>
            <person name="Pearson M."/>
            <person name="Priest M."/>
            <person name="Roberts A."/>
            <person name="Saif S."/>
            <person name="Shea T."/>
            <person name="Sykes S."/>
            <person name="Wortman J."/>
            <person name="Nusbaum C."/>
            <person name="Birren B."/>
        </authorList>
    </citation>
    <scope>NUCLEOTIDE SEQUENCE</scope>
    <source>
        <strain evidence="7">CBS 10118</strain>
    </source>
</reference>
<evidence type="ECO:0000256" key="3">
    <source>
        <dbReference type="ARBA" id="ARBA00037770"/>
    </source>
</evidence>
<comment type="function">
    <text evidence="3">Possible regulatory or functional link with the histocompatibility cluster.</text>
</comment>
<dbReference type="InterPro" id="IPR006073">
    <property type="entry name" value="GTP-bd"/>
</dbReference>
<dbReference type="SUPFAM" id="SSF52540">
    <property type="entry name" value="P-loop containing nucleoside triphosphate hydrolases"/>
    <property type="match status" value="1"/>
</dbReference>
<dbReference type="GO" id="GO:0003924">
    <property type="term" value="F:GTPase activity"/>
    <property type="evidence" value="ECO:0007669"/>
    <property type="project" value="InterPro"/>
</dbReference>
<dbReference type="PANTHER" id="PTHR45709">
    <property type="entry name" value="LARGE SUBUNIT GTPASE 1 HOMOLOG-RELATED"/>
    <property type="match status" value="1"/>
</dbReference>
<dbReference type="PANTHER" id="PTHR45709:SF3">
    <property type="entry name" value="GUANINE NUCLEOTIDE-BINDING PROTEIN-LIKE 1"/>
    <property type="match status" value="1"/>
</dbReference>
<dbReference type="EMBL" id="CP144541">
    <property type="protein sequence ID" value="WVW80895.1"/>
    <property type="molecule type" value="Genomic_DNA"/>
</dbReference>
<dbReference type="InterPro" id="IPR043358">
    <property type="entry name" value="GNL1-like"/>
</dbReference>
<dbReference type="PRINTS" id="PR00326">
    <property type="entry name" value="GTP1OBG"/>
</dbReference>
<evidence type="ECO:0000256" key="1">
    <source>
        <dbReference type="ARBA" id="ARBA00022741"/>
    </source>
</evidence>
<feature type="compositionally biased region" description="Basic and acidic residues" evidence="5">
    <location>
        <begin position="351"/>
        <end position="361"/>
    </location>
</feature>
<protein>
    <recommendedName>
        <fullName evidence="4">Guanine nucleotide-binding protein-like 1</fullName>
    </recommendedName>
</protein>
<evidence type="ECO:0000256" key="2">
    <source>
        <dbReference type="ARBA" id="ARBA00023134"/>
    </source>
</evidence>
<evidence type="ECO:0000259" key="6">
    <source>
        <dbReference type="Pfam" id="PF01926"/>
    </source>
</evidence>
<feature type="region of interest" description="Disordered" evidence="5">
    <location>
        <begin position="592"/>
        <end position="644"/>
    </location>
</feature>
<keyword evidence="8" id="KW-1185">Reference proteome</keyword>
<feature type="compositionally biased region" description="Acidic residues" evidence="5">
    <location>
        <begin position="659"/>
        <end position="672"/>
    </location>
</feature>
<dbReference type="AlphaFoldDB" id="A0AAJ8M7S3"/>
<dbReference type="Pfam" id="PF01926">
    <property type="entry name" value="MMR_HSR1"/>
    <property type="match status" value="1"/>
</dbReference>